<dbReference type="RefSeq" id="WP_126726422.1">
    <property type="nucleotide sequence ID" value="NZ_RYZH01000030.1"/>
</dbReference>
<evidence type="ECO:0000313" key="7">
    <source>
        <dbReference type="EMBL" id="RUL86760.1"/>
    </source>
</evidence>
<dbReference type="PANTHER" id="PTHR28511:SF1">
    <property type="entry name" value="ENDONUCLEASE V"/>
    <property type="match status" value="1"/>
</dbReference>
<dbReference type="Gene3D" id="3.30.2170.10">
    <property type="entry name" value="archaeoglobus fulgidus dsm 4304 superfamily"/>
    <property type="match status" value="1"/>
</dbReference>
<keyword evidence="6" id="KW-0234">DNA repair</keyword>
<dbReference type="GO" id="GO:0005737">
    <property type="term" value="C:cytoplasm"/>
    <property type="evidence" value="ECO:0007669"/>
    <property type="project" value="UniProtKB-SubCell"/>
</dbReference>
<keyword evidence="2 6" id="KW-0963">Cytoplasm</keyword>
<comment type="cofactor">
    <cofactor evidence="6">
        <name>Mg(2+)</name>
        <dbReference type="ChEBI" id="CHEBI:18420"/>
    </cofactor>
</comment>
<keyword evidence="6" id="KW-0460">Magnesium</keyword>
<evidence type="ECO:0000256" key="3">
    <source>
        <dbReference type="ARBA" id="ARBA00022722"/>
    </source>
</evidence>
<keyword evidence="5 6" id="KW-0378">Hydrolase</keyword>
<dbReference type="EC" id="3.1.21.7" evidence="6"/>
<keyword evidence="6" id="KW-0227">DNA damage</keyword>
<name>A0A432MHI4_9BACT</name>
<dbReference type="CDD" id="cd06559">
    <property type="entry name" value="Endonuclease_V"/>
    <property type="match status" value="1"/>
</dbReference>
<comment type="subcellular location">
    <subcellularLocation>
        <location evidence="1 6">Cytoplasm</location>
    </subcellularLocation>
</comment>
<keyword evidence="6" id="KW-0479">Metal-binding</keyword>
<dbReference type="EMBL" id="RYZH01000030">
    <property type="protein sequence ID" value="RUL86760.1"/>
    <property type="molecule type" value="Genomic_DNA"/>
</dbReference>
<protein>
    <recommendedName>
        <fullName evidence="6">Endonuclease V</fullName>
        <ecNumber evidence="6">3.1.21.7</ecNumber>
    </recommendedName>
    <alternativeName>
        <fullName evidence="6">Deoxyinosine 3'endonuclease</fullName>
    </alternativeName>
    <alternativeName>
        <fullName evidence="6">Deoxyribonuclease V</fullName>
        <shortName evidence="6">DNase V</shortName>
    </alternativeName>
</protein>
<dbReference type="InterPro" id="IPR007581">
    <property type="entry name" value="Endonuclease-V"/>
</dbReference>
<comment type="caution">
    <text evidence="7">The sequence shown here is derived from an EMBL/GenBank/DDBJ whole genome shotgun (WGS) entry which is preliminary data.</text>
</comment>
<evidence type="ECO:0000256" key="1">
    <source>
        <dbReference type="ARBA" id="ARBA00004496"/>
    </source>
</evidence>
<evidence type="ECO:0000256" key="2">
    <source>
        <dbReference type="ARBA" id="ARBA00022490"/>
    </source>
</evidence>
<comment type="similarity">
    <text evidence="6">Belongs to the endonuclease V family.</text>
</comment>
<comment type="catalytic activity">
    <reaction evidence="6">
        <text>Endonucleolytic cleavage at apurinic or apyrimidinic sites to products with a 5'-phosphate.</text>
        <dbReference type="EC" id="3.1.21.7"/>
    </reaction>
</comment>
<evidence type="ECO:0000256" key="6">
    <source>
        <dbReference type="HAMAP-Rule" id="MF_00801"/>
    </source>
</evidence>
<sequence>MAIPPLHRWDLSPDEARSLQRELADRVDTGSPLGPCRLIAAADVSYTRGDDRLFAAVVVIDAETSELVERVGLVERARYPYVPGLLSFREAPPVLEAFGRLKHRPDVLLCDGQGIAHPRRLGIASHVGLWLDLPTVGCAKSLLCGSYDEPGPGRGDRSPLIHRGEVVGTVLRTRDRISPVFVSPGHRCDAEGAVRIVMETTGNYRLCTPVRMAHAFVNELRRGAGE</sequence>
<reference evidence="7 8" key="2">
    <citation type="submission" date="2019-01" db="EMBL/GenBank/DDBJ databases">
        <title>Tautonia sociabilis, a novel thermotolerant planctomycete of Isosphaeraceae family, isolated from a 4000 m deep subterranean habitat.</title>
        <authorList>
            <person name="Kovaleva O.L."/>
            <person name="Elcheninov A.G."/>
            <person name="Van Heerden E."/>
            <person name="Toshchakov S.V."/>
            <person name="Novikov A."/>
            <person name="Bonch-Osmolovskaya E.A."/>
            <person name="Kublanov I.V."/>
        </authorList>
    </citation>
    <scope>NUCLEOTIDE SEQUENCE [LARGE SCALE GENOMIC DNA]</scope>
    <source>
        <strain evidence="7 8">GM2012</strain>
    </source>
</reference>
<organism evidence="7 8">
    <name type="scientific">Tautonia sociabilis</name>
    <dbReference type="NCBI Taxonomy" id="2080755"/>
    <lineage>
        <taxon>Bacteria</taxon>
        <taxon>Pseudomonadati</taxon>
        <taxon>Planctomycetota</taxon>
        <taxon>Planctomycetia</taxon>
        <taxon>Isosphaerales</taxon>
        <taxon>Isosphaeraceae</taxon>
        <taxon>Tautonia</taxon>
    </lineage>
</organism>
<dbReference type="OrthoDB" id="9790916at2"/>
<comment type="function">
    <text evidence="6">DNA repair enzyme involved in the repair of deaminated bases. Selectively cleaves double-stranded DNA at the second phosphodiester bond 3' to a deoxyinosine leaving behind the intact lesion on the nicked DNA.</text>
</comment>
<dbReference type="Proteomes" id="UP000280296">
    <property type="component" value="Unassembled WGS sequence"/>
</dbReference>
<feature type="binding site" evidence="6">
    <location>
        <position position="111"/>
    </location>
    <ligand>
        <name>Mg(2+)</name>
        <dbReference type="ChEBI" id="CHEBI:18420"/>
    </ligand>
</feature>
<dbReference type="Pfam" id="PF04493">
    <property type="entry name" value="Endonuclease_5"/>
    <property type="match status" value="1"/>
</dbReference>
<dbReference type="HAMAP" id="MF_00801">
    <property type="entry name" value="Endonuclease_5"/>
    <property type="match status" value="1"/>
</dbReference>
<keyword evidence="3 6" id="KW-0540">Nuclease</keyword>
<keyword evidence="8" id="KW-1185">Reference proteome</keyword>
<reference evidence="7 8" key="1">
    <citation type="submission" date="2018-12" db="EMBL/GenBank/DDBJ databases">
        <authorList>
            <person name="Toschakov S.V."/>
        </authorList>
    </citation>
    <scope>NUCLEOTIDE SEQUENCE [LARGE SCALE GENOMIC DNA]</scope>
    <source>
        <strain evidence="7 8">GM2012</strain>
    </source>
</reference>
<gene>
    <name evidence="6" type="primary">nfi</name>
    <name evidence="7" type="ORF">TsocGM_15785</name>
</gene>
<dbReference type="GO" id="GO:0043737">
    <property type="term" value="F:deoxyribonuclease V activity"/>
    <property type="evidence" value="ECO:0007669"/>
    <property type="project" value="UniProtKB-UniRule"/>
</dbReference>
<keyword evidence="4 6" id="KW-0255">Endonuclease</keyword>
<evidence type="ECO:0000256" key="5">
    <source>
        <dbReference type="ARBA" id="ARBA00022801"/>
    </source>
</evidence>
<dbReference type="PANTHER" id="PTHR28511">
    <property type="entry name" value="ENDONUCLEASE V"/>
    <property type="match status" value="1"/>
</dbReference>
<dbReference type="GO" id="GO:0006281">
    <property type="term" value="P:DNA repair"/>
    <property type="evidence" value="ECO:0007669"/>
    <property type="project" value="UniProtKB-UniRule"/>
</dbReference>
<feature type="binding site" evidence="6">
    <location>
        <position position="43"/>
    </location>
    <ligand>
        <name>Mg(2+)</name>
        <dbReference type="ChEBI" id="CHEBI:18420"/>
    </ligand>
</feature>
<dbReference type="GO" id="GO:0016891">
    <property type="term" value="F:RNA endonuclease activity producing 5'-phosphomonoesters, hydrolytic mechanism"/>
    <property type="evidence" value="ECO:0007669"/>
    <property type="project" value="TreeGrafter"/>
</dbReference>
<evidence type="ECO:0000256" key="4">
    <source>
        <dbReference type="ARBA" id="ARBA00022759"/>
    </source>
</evidence>
<evidence type="ECO:0000313" key="8">
    <source>
        <dbReference type="Proteomes" id="UP000280296"/>
    </source>
</evidence>
<dbReference type="GO" id="GO:0000287">
    <property type="term" value="F:magnesium ion binding"/>
    <property type="evidence" value="ECO:0007669"/>
    <property type="project" value="UniProtKB-UniRule"/>
</dbReference>
<dbReference type="GO" id="GO:0003727">
    <property type="term" value="F:single-stranded RNA binding"/>
    <property type="evidence" value="ECO:0007669"/>
    <property type="project" value="TreeGrafter"/>
</dbReference>
<accession>A0A432MHI4</accession>
<dbReference type="AlphaFoldDB" id="A0A432MHI4"/>
<feature type="site" description="Interaction with target DNA" evidence="6">
    <location>
        <position position="81"/>
    </location>
</feature>
<proteinExistence type="inferred from homology"/>